<dbReference type="Proteomes" id="UP001363010">
    <property type="component" value="Unassembled WGS sequence"/>
</dbReference>
<organism evidence="1 2">
    <name type="scientific">Variovorax humicola</name>
    <dbReference type="NCBI Taxonomy" id="1769758"/>
    <lineage>
        <taxon>Bacteria</taxon>
        <taxon>Pseudomonadati</taxon>
        <taxon>Pseudomonadota</taxon>
        <taxon>Betaproteobacteria</taxon>
        <taxon>Burkholderiales</taxon>
        <taxon>Comamonadaceae</taxon>
        <taxon>Variovorax</taxon>
    </lineage>
</organism>
<proteinExistence type="predicted"/>
<reference evidence="1 2" key="1">
    <citation type="submission" date="2024-03" db="EMBL/GenBank/DDBJ databases">
        <title>Novel species of the genus Variovorax.</title>
        <authorList>
            <person name="Liu Q."/>
            <person name="Xin Y.-H."/>
        </authorList>
    </citation>
    <scope>NUCLEOTIDE SEQUENCE [LARGE SCALE GENOMIC DNA]</scope>
    <source>
        <strain evidence="1 2">KACC 18501</strain>
    </source>
</reference>
<dbReference type="RefSeq" id="WP_340363676.1">
    <property type="nucleotide sequence ID" value="NZ_JBBKZV010000005.1"/>
</dbReference>
<evidence type="ECO:0000313" key="1">
    <source>
        <dbReference type="EMBL" id="MEJ8822634.1"/>
    </source>
</evidence>
<gene>
    <name evidence="1" type="ORF">WKW80_11405</name>
</gene>
<evidence type="ECO:0000313" key="2">
    <source>
        <dbReference type="Proteomes" id="UP001363010"/>
    </source>
</evidence>
<comment type="caution">
    <text evidence="1">The sequence shown here is derived from an EMBL/GenBank/DDBJ whole genome shotgun (WGS) entry which is preliminary data.</text>
</comment>
<sequence>MRPDQFVAWAGDAATQDEARGLVSMASGH</sequence>
<accession>A0ABU8VZJ6</accession>
<name>A0ABU8VZJ6_9BURK</name>
<protein>
    <submittedName>
        <fullName evidence="1">Uncharacterized protein</fullName>
    </submittedName>
</protein>
<keyword evidence="2" id="KW-1185">Reference proteome</keyword>
<dbReference type="EMBL" id="JBBKZV010000005">
    <property type="protein sequence ID" value="MEJ8822634.1"/>
    <property type="molecule type" value="Genomic_DNA"/>
</dbReference>